<evidence type="ECO:0000256" key="5">
    <source>
        <dbReference type="ARBA" id="ARBA00022801"/>
    </source>
</evidence>
<dbReference type="GO" id="GO:0000324">
    <property type="term" value="C:fungal-type vacuole"/>
    <property type="evidence" value="ECO:0007669"/>
    <property type="project" value="TreeGrafter"/>
</dbReference>
<keyword evidence="6" id="KW-0325">Glycoprotein</keyword>
<dbReference type="EMBL" id="SFCI01000035">
    <property type="protein sequence ID" value="TFY83349.1"/>
    <property type="molecule type" value="Genomic_DNA"/>
</dbReference>
<evidence type="ECO:0000313" key="8">
    <source>
        <dbReference type="EMBL" id="TFY83349.1"/>
    </source>
</evidence>
<accession>A0A4Z0ABG9</accession>
<dbReference type="GO" id="GO:0006508">
    <property type="term" value="P:proteolysis"/>
    <property type="evidence" value="ECO:0007669"/>
    <property type="project" value="UniProtKB-KW"/>
</dbReference>
<dbReference type="OrthoDB" id="443318at2759"/>
<evidence type="ECO:0000256" key="2">
    <source>
        <dbReference type="ARBA" id="ARBA00022645"/>
    </source>
</evidence>
<dbReference type="AlphaFoldDB" id="A0A4Z0ABG9"/>
<reference evidence="8 9" key="1">
    <citation type="submission" date="2019-02" db="EMBL/GenBank/DDBJ databases">
        <title>Genome sequencing of the rare red list fungi Hericium alpestre (H. flagellum).</title>
        <authorList>
            <person name="Buettner E."/>
            <person name="Kellner H."/>
        </authorList>
    </citation>
    <scope>NUCLEOTIDE SEQUENCE [LARGE SCALE GENOMIC DNA]</scope>
    <source>
        <strain evidence="8 9">DSM 108284</strain>
    </source>
</reference>
<dbReference type="PANTHER" id="PTHR11802:SF113">
    <property type="entry name" value="SERINE CARBOXYPEPTIDASE CTSA-4.1"/>
    <property type="match status" value="1"/>
</dbReference>
<organism evidence="8 9">
    <name type="scientific">Hericium alpestre</name>
    <dbReference type="NCBI Taxonomy" id="135208"/>
    <lineage>
        <taxon>Eukaryota</taxon>
        <taxon>Fungi</taxon>
        <taxon>Dikarya</taxon>
        <taxon>Basidiomycota</taxon>
        <taxon>Agaricomycotina</taxon>
        <taxon>Agaricomycetes</taxon>
        <taxon>Russulales</taxon>
        <taxon>Hericiaceae</taxon>
        <taxon>Hericium</taxon>
    </lineage>
</organism>
<dbReference type="STRING" id="135208.A0A4Z0ABG9"/>
<dbReference type="Proteomes" id="UP000298061">
    <property type="component" value="Unassembled WGS sequence"/>
</dbReference>
<dbReference type="PROSITE" id="PS00560">
    <property type="entry name" value="CARBOXYPEPT_SER_HIS"/>
    <property type="match status" value="1"/>
</dbReference>
<dbReference type="InterPro" id="IPR018202">
    <property type="entry name" value="Ser_caboxypep_ser_AS"/>
</dbReference>
<dbReference type="PROSITE" id="PS00131">
    <property type="entry name" value="CARBOXYPEPT_SER_SER"/>
    <property type="match status" value="1"/>
</dbReference>
<dbReference type="SUPFAM" id="SSF53474">
    <property type="entry name" value="alpha/beta-Hydrolases"/>
    <property type="match status" value="1"/>
</dbReference>
<keyword evidence="3 7" id="KW-0645">Protease</keyword>
<dbReference type="InterPro" id="IPR001563">
    <property type="entry name" value="Peptidase_S10"/>
</dbReference>
<evidence type="ECO:0000313" key="9">
    <source>
        <dbReference type="Proteomes" id="UP000298061"/>
    </source>
</evidence>
<comment type="caution">
    <text evidence="8">The sequence shown here is derived from an EMBL/GenBank/DDBJ whole genome shotgun (WGS) entry which is preliminary data.</text>
</comment>
<dbReference type="GO" id="GO:0004185">
    <property type="term" value="F:serine-type carboxypeptidase activity"/>
    <property type="evidence" value="ECO:0007669"/>
    <property type="project" value="UniProtKB-UniRule"/>
</dbReference>
<dbReference type="Gene3D" id="3.40.50.1820">
    <property type="entry name" value="alpha/beta hydrolase"/>
    <property type="match status" value="1"/>
</dbReference>
<evidence type="ECO:0000256" key="3">
    <source>
        <dbReference type="ARBA" id="ARBA00022670"/>
    </source>
</evidence>
<evidence type="ECO:0000256" key="4">
    <source>
        <dbReference type="ARBA" id="ARBA00022729"/>
    </source>
</evidence>
<keyword evidence="9" id="KW-1185">Reference proteome</keyword>
<keyword evidence="4" id="KW-0732">Signal</keyword>
<comment type="similarity">
    <text evidence="1 7">Belongs to the peptidase S10 family.</text>
</comment>
<keyword evidence="2 7" id="KW-0121">Carboxypeptidase</keyword>
<gene>
    <name evidence="8" type="ORF">EWM64_g656</name>
</gene>
<proteinExistence type="inferred from homology"/>
<name>A0A4Z0ABG9_9AGAM</name>
<dbReference type="InterPro" id="IPR029058">
    <property type="entry name" value="AB_hydrolase_fold"/>
</dbReference>
<evidence type="ECO:0000256" key="6">
    <source>
        <dbReference type="ARBA" id="ARBA00023180"/>
    </source>
</evidence>
<dbReference type="EC" id="3.4.16.-" evidence="7"/>
<dbReference type="Pfam" id="PF00450">
    <property type="entry name" value="Peptidase_S10"/>
    <property type="match status" value="1"/>
</dbReference>
<dbReference type="PANTHER" id="PTHR11802">
    <property type="entry name" value="SERINE PROTEASE FAMILY S10 SERINE CARBOXYPEPTIDASE"/>
    <property type="match status" value="1"/>
</dbReference>
<sequence length="290" mass="31489">MAGESYGGRYLPLFASAIYDQNAALEESMRVNLSSVLIGNGLTDMMATELSYYTFACTSAPGVPPVLDISTCARMSQVKRCETVITEACVNVFDSMNCRGAYTFCSSELEQPMFDSGLNPYDVSRPCEGDIADTLCYPITKVASQYLSDPELRATLGVDPAVPETFAACSDTVGNNFGISQDTLHSSVPYVAALLERGVRVLLYVGEYDWICNWVGNERWSLAMEWSGHDAFNAQELKPWLVDGKVAGKTRSAHNLTFATVAGAGHMVPYNKPKEALALVNLWLAGKVPA</sequence>
<evidence type="ECO:0000256" key="7">
    <source>
        <dbReference type="RuleBase" id="RU361156"/>
    </source>
</evidence>
<dbReference type="InterPro" id="IPR033124">
    <property type="entry name" value="Ser_caboxypep_his_AS"/>
</dbReference>
<evidence type="ECO:0000256" key="1">
    <source>
        <dbReference type="ARBA" id="ARBA00009431"/>
    </source>
</evidence>
<keyword evidence="5 7" id="KW-0378">Hydrolase</keyword>
<protein>
    <recommendedName>
        <fullName evidence="7">Carboxypeptidase</fullName>
        <ecNumber evidence="7">3.4.16.-</ecNumber>
    </recommendedName>
</protein>